<sequence length="270" mass="29074">MNSEQTFRSVGVRGVRIDAADPDAARAFYSTMTRHHGQRESGGSSNAVRVATKPLNLKVRRRPGTSPWTIAFGVTDLAAAVSACLALGARELASSVEDDWGLLEDPQGAQFAVVQAEAAENRSVTQGDIPLADLYTRHVDEATAFYSAAFRMEVDIQPDGHADDPSFGEPIDYVKFCSQGRHLAGVIDMSSFVDPAIPDQWIPYLHFTEVDAGIERATALGAWVVVPRMETPTGDYALLQDPGGALFGIWDARSLSLDLPVLAAVPTTED</sequence>
<organism evidence="2 3">
    <name type="scientific">Psychromicrobium silvestre</name>
    <dbReference type="NCBI Taxonomy" id="1645614"/>
    <lineage>
        <taxon>Bacteria</taxon>
        <taxon>Bacillati</taxon>
        <taxon>Actinomycetota</taxon>
        <taxon>Actinomycetes</taxon>
        <taxon>Micrococcales</taxon>
        <taxon>Micrococcaceae</taxon>
        <taxon>Psychromicrobium</taxon>
    </lineage>
</organism>
<dbReference type="EMBL" id="JACBYQ010000001">
    <property type="protein sequence ID" value="NYE95142.1"/>
    <property type="molecule type" value="Genomic_DNA"/>
</dbReference>
<dbReference type="PANTHER" id="PTHR33993:SF14">
    <property type="entry name" value="GB|AAF24581.1"/>
    <property type="match status" value="1"/>
</dbReference>
<gene>
    <name evidence="2" type="ORF">FHU41_001363</name>
</gene>
<accession>A0A7Y9LT74</accession>
<comment type="caution">
    <text evidence="2">The sequence shown here is derived from an EMBL/GenBank/DDBJ whole genome shotgun (WGS) entry which is preliminary data.</text>
</comment>
<dbReference type="InterPro" id="IPR052164">
    <property type="entry name" value="Anthracycline_SecMetBiosynth"/>
</dbReference>
<dbReference type="InterPro" id="IPR029068">
    <property type="entry name" value="Glyas_Bleomycin-R_OHBP_Dase"/>
</dbReference>
<keyword evidence="3" id="KW-1185">Reference proteome</keyword>
<evidence type="ECO:0000259" key="1">
    <source>
        <dbReference type="Pfam" id="PF18029"/>
    </source>
</evidence>
<protein>
    <recommendedName>
        <fullName evidence="1">Glyoxalase-like domain-containing protein</fullName>
    </recommendedName>
</protein>
<evidence type="ECO:0000313" key="2">
    <source>
        <dbReference type="EMBL" id="NYE95142.1"/>
    </source>
</evidence>
<dbReference type="InterPro" id="IPR041581">
    <property type="entry name" value="Glyoxalase_6"/>
</dbReference>
<name>A0A7Y9LT74_9MICC</name>
<dbReference type="AlphaFoldDB" id="A0A7Y9LT74"/>
<dbReference type="PANTHER" id="PTHR33993">
    <property type="entry name" value="GLYOXALASE-RELATED"/>
    <property type="match status" value="1"/>
</dbReference>
<proteinExistence type="predicted"/>
<feature type="domain" description="Glyoxalase-like" evidence="1">
    <location>
        <begin position="15"/>
        <end position="114"/>
    </location>
</feature>
<reference evidence="2 3" key="1">
    <citation type="submission" date="2020-07" db="EMBL/GenBank/DDBJ databases">
        <title>Sequencing the genomes of 1000 actinobacteria strains.</title>
        <authorList>
            <person name="Klenk H.-P."/>
        </authorList>
    </citation>
    <scope>NUCLEOTIDE SEQUENCE [LARGE SCALE GENOMIC DNA]</scope>
    <source>
        <strain evidence="2 3">DSM 102047</strain>
    </source>
</reference>
<dbReference type="SUPFAM" id="SSF54593">
    <property type="entry name" value="Glyoxalase/Bleomycin resistance protein/Dihydroxybiphenyl dioxygenase"/>
    <property type="match status" value="2"/>
</dbReference>
<dbReference type="Gene3D" id="3.10.180.10">
    <property type="entry name" value="2,3-Dihydroxybiphenyl 1,2-Dioxygenase, domain 1"/>
    <property type="match status" value="2"/>
</dbReference>
<dbReference type="Pfam" id="PF18029">
    <property type="entry name" value="Glyoxalase_6"/>
    <property type="match status" value="1"/>
</dbReference>
<dbReference type="Proteomes" id="UP000521748">
    <property type="component" value="Unassembled WGS sequence"/>
</dbReference>
<evidence type="ECO:0000313" key="3">
    <source>
        <dbReference type="Proteomes" id="UP000521748"/>
    </source>
</evidence>
<dbReference type="RefSeq" id="WP_179388821.1">
    <property type="nucleotide sequence ID" value="NZ_JACBYQ010000001.1"/>
</dbReference>